<feature type="transmembrane region" description="Helical" evidence="1">
    <location>
        <begin position="66"/>
        <end position="86"/>
    </location>
</feature>
<feature type="transmembrane region" description="Helical" evidence="1">
    <location>
        <begin position="12"/>
        <end position="30"/>
    </location>
</feature>
<name>A0A939IYS9_9HYPH</name>
<evidence type="ECO:0000256" key="1">
    <source>
        <dbReference type="SAM" id="Phobius"/>
    </source>
</evidence>
<feature type="transmembrane region" description="Helical" evidence="1">
    <location>
        <begin position="106"/>
        <end position="124"/>
    </location>
</feature>
<feature type="transmembrane region" description="Helical" evidence="1">
    <location>
        <begin position="136"/>
        <end position="162"/>
    </location>
</feature>
<keyword evidence="1" id="KW-1133">Transmembrane helix</keyword>
<comment type="caution">
    <text evidence="2">The sequence shown here is derived from an EMBL/GenBank/DDBJ whole genome shotgun (WGS) entry which is preliminary data.</text>
</comment>
<sequence length="173" mass="19775">MGKKKYQEDVVLIFVFSILLLSAACYFMAWRNPDITGWLLFEFFAENLVFFERRYNDTLHYSQSGAIYYFCSIAGLAFLTPGLLVYDLFLSKRGFAECTATRVQTFTSLTFVVIFFFPVFWWSASLHGKLNIEGGSILVGALFPIIAGLYICWAAFTLANVVRIVFKRDLQDA</sequence>
<dbReference type="EMBL" id="JAEKJZ010000001">
    <property type="protein sequence ID" value="MBN9669311.1"/>
    <property type="molecule type" value="Genomic_DNA"/>
</dbReference>
<evidence type="ECO:0000313" key="3">
    <source>
        <dbReference type="Proteomes" id="UP000664096"/>
    </source>
</evidence>
<organism evidence="2 3">
    <name type="scientific">Roseibium aggregatum</name>
    <dbReference type="NCBI Taxonomy" id="187304"/>
    <lineage>
        <taxon>Bacteria</taxon>
        <taxon>Pseudomonadati</taxon>
        <taxon>Pseudomonadota</taxon>
        <taxon>Alphaproteobacteria</taxon>
        <taxon>Hyphomicrobiales</taxon>
        <taxon>Stappiaceae</taxon>
        <taxon>Roseibium</taxon>
    </lineage>
</organism>
<dbReference type="RefSeq" id="WP_207138883.1">
    <property type="nucleotide sequence ID" value="NZ_JAEKJZ010000001.1"/>
</dbReference>
<keyword evidence="1" id="KW-0472">Membrane</keyword>
<accession>A0A939IYS9</accession>
<dbReference type="AlphaFoldDB" id="A0A939IYS9"/>
<gene>
    <name evidence="2" type="ORF">JF539_03100</name>
</gene>
<dbReference type="PROSITE" id="PS51257">
    <property type="entry name" value="PROKAR_LIPOPROTEIN"/>
    <property type="match status" value="1"/>
</dbReference>
<proteinExistence type="predicted"/>
<keyword evidence="1" id="KW-0812">Transmembrane</keyword>
<evidence type="ECO:0000313" key="2">
    <source>
        <dbReference type="EMBL" id="MBN9669311.1"/>
    </source>
</evidence>
<protein>
    <submittedName>
        <fullName evidence="2">Uncharacterized protein</fullName>
    </submittedName>
</protein>
<reference evidence="2" key="1">
    <citation type="submission" date="2020-12" db="EMBL/GenBank/DDBJ databases">
        <title>Oil enriched cultivation method for isolating marine PHA-producing bacteria.</title>
        <authorList>
            <person name="Zheng W."/>
            <person name="Yu S."/>
            <person name="Huang Y."/>
        </authorList>
    </citation>
    <scope>NUCLEOTIDE SEQUENCE</scope>
    <source>
        <strain evidence="2">SY-2-12</strain>
    </source>
</reference>
<dbReference type="Proteomes" id="UP000664096">
    <property type="component" value="Unassembled WGS sequence"/>
</dbReference>